<dbReference type="InterPro" id="IPR006564">
    <property type="entry name" value="Znf_PMZ"/>
</dbReference>
<dbReference type="EMBL" id="JAKOGI010000891">
    <property type="protein sequence ID" value="KAJ8429470.1"/>
    <property type="molecule type" value="Genomic_DNA"/>
</dbReference>
<feature type="compositionally biased region" description="Low complexity" evidence="5">
    <location>
        <begin position="229"/>
        <end position="248"/>
    </location>
</feature>
<proteinExistence type="predicted"/>
<feature type="compositionally biased region" description="Basic residues" evidence="5">
    <location>
        <begin position="636"/>
        <end position="649"/>
    </location>
</feature>
<dbReference type="Proteomes" id="UP001153076">
    <property type="component" value="Unassembled WGS sequence"/>
</dbReference>
<accession>A0A9Q1JR29</accession>
<comment type="caution">
    <text evidence="7">The sequence shown here is derived from an EMBL/GenBank/DDBJ whole genome shotgun (WGS) entry which is preliminary data.</text>
</comment>
<keyword evidence="3" id="KW-0862">Zinc</keyword>
<dbReference type="SMART" id="SM00575">
    <property type="entry name" value="ZnF_PMZ"/>
    <property type="match status" value="1"/>
</dbReference>
<feature type="domain" description="SWIM-type" evidence="6">
    <location>
        <begin position="555"/>
        <end position="587"/>
    </location>
</feature>
<protein>
    <recommendedName>
        <fullName evidence="6">SWIM-type domain-containing protein</fullName>
    </recommendedName>
</protein>
<dbReference type="PANTHER" id="PTHR31973">
    <property type="entry name" value="POLYPROTEIN, PUTATIVE-RELATED"/>
    <property type="match status" value="1"/>
</dbReference>
<evidence type="ECO:0000256" key="2">
    <source>
        <dbReference type="ARBA" id="ARBA00022771"/>
    </source>
</evidence>
<dbReference type="GO" id="GO:0008270">
    <property type="term" value="F:zinc ion binding"/>
    <property type="evidence" value="ECO:0007669"/>
    <property type="project" value="UniProtKB-KW"/>
</dbReference>
<sequence length="729" mass="83093">MISVQDISIDKYQSIDLFKDMRSSATENGVQLPKFPGFRWHPPGRENQRWSLSTDGDWIKLANHWGKMKKNVVIPLYIIDLPEASSLQKVVESLDKLNEITQRCQQQGPTQNQPQAQDQDPTQNQPQAQARGSTQNQPEAQIQAQNDSEPSLSEAGAWADNLIVTPSTEKVNPSEKSSKCQPKVTANRPNKLPNRRSRPRAAKQPITPLQIDQAPHCTSTKFKSSYFLKSTPSSTPTAKSPSPASSSKRGLHDFDVHSLCQPQIGEVDVFDSDVEENLGQASDEENDHDERENSDFREGPSDGSEEFDNLSLDEDDDLQDENESLDDVDLENDTQLRMTIGHGNIHDDVGENLLIVNKMTRVFRQGKLWSRNRDGTGMIKALKNVMPQASRRICVLHFYKNFASLYPGAWFHCFFYIAANAYSEFVFKKAMDKIKDKDISAFHWLRDNEPLEHWARFKFDQPLKVDDNTNNFVESFNNAIVKHRGKPTYTMLEEIRKLIGARFDKRLQISGDWDGKVTPFVEKKLKKVVLESRNCCNLVPAGRGEFDVREGSTNFTVKLADHYCDCQRWQVSGIPYKHAARCILSLNHKLDDYCCPWFNVESYRKLYDGIIHPIPDSYLWGESELPVLDPPFELRKKGRPEKHKRRKSRLPIPPQLSTIQLSGTKRCKKCKQLGHNSLTCGQSRDEYEASTEDWQSSWEAKKDPKPQPSFHINSSSIRGSNSVQPSSLT</sequence>
<keyword evidence="1" id="KW-0479">Metal-binding</keyword>
<dbReference type="InterPro" id="IPR007527">
    <property type="entry name" value="Znf_SWIM"/>
</dbReference>
<reference evidence="7" key="1">
    <citation type="submission" date="2022-04" db="EMBL/GenBank/DDBJ databases">
        <title>Carnegiea gigantea Genome sequencing and assembly v2.</title>
        <authorList>
            <person name="Copetti D."/>
            <person name="Sanderson M.J."/>
            <person name="Burquez A."/>
            <person name="Wojciechowski M.F."/>
        </authorList>
    </citation>
    <scope>NUCLEOTIDE SEQUENCE</scope>
    <source>
        <strain evidence="7">SGP5-SGP5p</strain>
        <tissue evidence="7">Aerial part</tissue>
    </source>
</reference>
<evidence type="ECO:0000256" key="4">
    <source>
        <dbReference type="PROSITE-ProRule" id="PRU00325"/>
    </source>
</evidence>
<evidence type="ECO:0000256" key="5">
    <source>
        <dbReference type="SAM" id="MobiDB-lite"/>
    </source>
</evidence>
<gene>
    <name evidence="7" type="ORF">Cgig2_024017</name>
</gene>
<evidence type="ECO:0000313" key="8">
    <source>
        <dbReference type="Proteomes" id="UP001153076"/>
    </source>
</evidence>
<evidence type="ECO:0000313" key="7">
    <source>
        <dbReference type="EMBL" id="KAJ8429470.1"/>
    </source>
</evidence>
<feature type="region of interest" description="Disordered" evidence="5">
    <location>
        <begin position="691"/>
        <end position="729"/>
    </location>
</feature>
<evidence type="ECO:0000259" key="6">
    <source>
        <dbReference type="PROSITE" id="PS50966"/>
    </source>
</evidence>
<feature type="compositionally biased region" description="Basic and acidic residues" evidence="5">
    <location>
        <begin position="288"/>
        <end position="300"/>
    </location>
</feature>
<keyword evidence="8" id="KW-1185">Reference proteome</keyword>
<feature type="region of interest" description="Disordered" evidence="5">
    <location>
        <begin position="104"/>
        <end position="153"/>
    </location>
</feature>
<dbReference type="PROSITE" id="PS50966">
    <property type="entry name" value="ZF_SWIM"/>
    <property type="match status" value="1"/>
</dbReference>
<feature type="region of interest" description="Disordered" evidence="5">
    <location>
        <begin position="631"/>
        <end position="655"/>
    </location>
</feature>
<organism evidence="7 8">
    <name type="scientific">Carnegiea gigantea</name>
    <dbReference type="NCBI Taxonomy" id="171969"/>
    <lineage>
        <taxon>Eukaryota</taxon>
        <taxon>Viridiplantae</taxon>
        <taxon>Streptophyta</taxon>
        <taxon>Embryophyta</taxon>
        <taxon>Tracheophyta</taxon>
        <taxon>Spermatophyta</taxon>
        <taxon>Magnoliopsida</taxon>
        <taxon>eudicotyledons</taxon>
        <taxon>Gunneridae</taxon>
        <taxon>Pentapetalae</taxon>
        <taxon>Caryophyllales</taxon>
        <taxon>Cactineae</taxon>
        <taxon>Cactaceae</taxon>
        <taxon>Cactoideae</taxon>
        <taxon>Echinocereeae</taxon>
        <taxon>Carnegiea</taxon>
    </lineage>
</organism>
<dbReference type="OrthoDB" id="1415978at2759"/>
<dbReference type="PANTHER" id="PTHR31973:SF197">
    <property type="entry name" value="SWIM-TYPE DOMAIN-CONTAINING PROTEIN"/>
    <property type="match status" value="1"/>
</dbReference>
<feature type="compositionally biased region" description="Polar residues" evidence="5">
    <location>
        <begin position="710"/>
        <end position="729"/>
    </location>
</feature>
<feature type="region of interest" description="Disordered" evidence="5">
    <location>
        <begin position="165"/>
        <end position="250"/>
    </location>
</feature>
<keyword evidence="2 4" id="KW-0863">Zinc-finger</keyword>
<evidence type="ECO:0000256" key="1">
    <source>
        <dbReference type="ARBA" id="ARBA00022723"/>
    </source>
</evidence>
<feature type="region of interest" description="Disordered" evidence="5">
    <location>
        <begin position="279"/>
        <end position="311"/>
    </location>
</feature>
<dbReference type="AlphaFoldDB" id="A0A9Q1JR29"/>
<feature type="compositionally biased region" description="Polar residues" evidence="5">
    <location>
        <begin position="130"/>
        <end position="151"/>
    </location>
</feature>
<evidence type="ECO:0000256" key="3">
    <source>
        <dbReference type="ARBA" id="ARBA00022833"/>
    </source>
</evidence>
<feature type="compositionally biased region" description="Low complexity" evidence="5">
    <location>
        <begin position="105"/>
        <end position="129"/>
    </location>
</feature>
<name>A0A9Q1JR29_9CARY</name>